<proteinExistence type="predicted"/>
<dbReference type="Gene3D" id="3.90.550.10">
    <property type="entry name" value="Spore Coat Polysaccharide Biosynthesis Protein SpsA, Chain A"/>
    <property type="match status" value="1"/>
</dbReference>
<protein>
    <submittedName>
        <fullName evidence="2">Glycosyltransferase</fullName>
    </submittedName>
</protein>
<dbReference type="EMBL" id="JADDIV010000006">
    <property type="protein sequence ID" value="MBE7369916.1"/>
    <property type="molecule type" value="Genomic_DNA"/>
</dbReference>
<keyword evidence="3" id="KW-1185">Reference proteome</keyword>
<dbReference type="RefSeq" id="WP_193678544.1">
    <property type="nucleotide sequence ID" value="NZ_JADDIV010000006.1"/>
</dbReference>
<accession>A0ABR9S8Y1</accession>
<gene>
    <name evidence="2" type="ORF">IM787_20300</name>
</gene>
<evidence type="ECO:0000313" key="3">
    <source>
        <dbReference type="Proteomes" id="UP000806285"/>
    </source>
</evidence>
<feature type="domain" description="Glycosyltransferase 2-like" evidence="1">
    <location>
        <begin position="11"/>
        <end position="108"/>
    </location>
</feature>
<dbReference type="InterPro" id="IPR001173">
    <property type="entry name" value="Glyco_trans_2-like"/>
</dbReference>
<reference evidence="2 3" key="1">
    <citation type="submission" date="2020-10" db="EMBL/GenBank/DDBJ databases">
        <title>Ramlibacter sp. HM2 16S ribosomal RNA gene Genome sequencing and assembly.</title>
        <authorList>
            <person name="Kang M."/>
        </authorList>
    </citation>
    <scope>NUCLEOTIDE SEQUENCE [LARGE SCALE GENOMIC DNA]</scope>
    <source>
        <strain evidence="2 3">HM2</strain>
    </source>
</reference>
<dbReference type="SUPFAM" id="SSF53448">
    <property type="entry name" value="Nucleotide-diphospho-sugar transferases"/>
    <property type="match status" value="1"/>
</dbReference>
<dbReference type="Pfam" id="PF00535">
    <property type="entry name" value="Glycos_transf_2"/>
    <property type="match status" value="1"/>
</dbReference>
<dbReference type="InterPro" id="IPR050834">
    <property type="entry name" value="Glycosyltransf_2"/>
</dbReference>
<dbReference type="PANTHER" id="PTHR43685">
    <property type="entry name" value="GLYCOSYLTRANSFERASE"/>
    <property type="match status" value="1"/>
</dbReference>
<organism evidence="2 3">
    <name type="scientific">Ramlibacter pallidus</name>
    <dbReference type="NCBI Taxonomy" id="2780087"/>
    <lineage>
        <taxon>Bacteria</taxon>
        <taxon>Pseudomonadati</taxon>
        <taxon>Pseudomonadota</taxon>
        <taxon>Betaproteobacteria</taxon>
        <taxon>Burkholderiales</taxon>
        <taxon>Comamonadaceae</taxon>
        <taxon>Ramlibacter</taxon>
    </lineage>
</organism>
<sequence>MLPRPVFDDVTVCLASHNCRDTIVRAIESALACAPAAVLVVDDGSTDGTDAVLRGKAREEPRLHVLFNERNAGVAVVRNRLLAACRTRFLMFLDDDDEAPADRIARQRHAFLQVRESLGHDRILCYGARRVEGSGKVLAGLGAGQVVASRPLYLFATVGLRHPGLRPGLFGTGTLFAAAEPLRALGGFDANLRRNEDTELVIRAAQEGFVCTSVAEVVLHQHPTPGAEKKLAVEFAMRNRILRKHWKTMMKTWPLLPAAYFGQSLALRAQGLSTAAKRGLRALSLLFVNPADLARHLRSDRP</sequence>
<evidence type="ECO:0000259" key="1">
    <source>
        <dbReference type="Pfam" id="PF00535"/>
    </source>
</evidence>
<evidence type="ECO:0000313" key="2">
    <source>
        <dbReference type="EMBL" id="MBE7369916.1"/>
    </source>
</evidence>
<comment type="caution">
    <text evidence="2">The sequence shown here is derived from an EMBL/GenBank/DDBJ whole genome shotgun (WGS) entry which is preliminary data.</text>
</comment>
<name>A0ABR9S8Y1_9BURK</name>
<dbReference type="PANTHER" id="PTHR43685:SF2">
    <property type="entry name" value="GLYCOSYLTRANSFERASE 2-LIKE DOMAIN-CONTAINING PROTEIN"/>
    <property type="match status" value="1"/>
</dbReference>
<dbReference type="CDD" id="cd00761">
    <property type="entry name" value="Glyco_tranf_GTA_type"/>
    <property type="match status" value="1"/>
</dbReference>
<dbReference type="InterPro" id="IPR029044">
    <property type="entry name" value="Nucleotide-diphossugar_trans"/>
</dbReference>
<dbReference type="Proteomes" id="UP000806285">
    <property type="component" value="Unassembled WGS sequence"/>
</dbReference>